<organism evidence="1 2">
    <name type="scientific">Pectobacterium phage phiTE</name>
    <dbReference type="NCBI Taxonomy" id="1116482"/>
    <lineage>
        <taxon>Viruses</taxon>
        <taxon>Duplodnaviria</taxon>
        <taxon>Heunggongvirae</taxon>
        <taxon>Uroviricota</taxon>
        <taxon>Caudoviricetes</taxon>
        <taxon>Vequintavirinae</taxon>
        <taxon>Certrevirus</taxon>
        <taxon>Certrevirus phiTE</taxon>
    </lineage>
</organism>
<sequence length="76" mass="9065">MEEKLSDEDNFNLIADRIEANYKGELHIEVLEIADEGDEFEDGWENITWDGYFTINEKRGLKNYDESARWLESQYL</sequence>
<reference evidence="2" key="1">
    <citation type="submission" date="2011-11" db="EMBL/GenBank/DDBJ databases">
        <title>Escape from toxin-antitoxin mediated abortive infection can occur by recombination within a generalized transducing phage of Pectobacterium atrosepticum.</title>
        <authorList>
            <person name="Blower T.R."/>
            <person name="Evans T.J."/>
            <person name="Przybilski R."/>
            <person name="Fineran P.C."/>
            <person name="Salmond G.P.C."/>
        </authorList>
    </citation>
    <scope>NUCLEOTIDE SEQUENCE [LARGE SCALE GENOMIC DNA]</scope>
</reference>
<name>K9L3Q3_9CAUD</name>
<evidence type="ECO:0000313" key="1">
    <source>
        <dbReference type="EMBL" id="AEZ66204.1"/>
    </source>
</evidence>
<dbReference type="EMBL" id="JQ015307">
    <property type="protein sequence ID" value="AEZ66204.1"/>
    <property type="molecule type" value="Genomic_DNA"/>
</dbReference>
<dbReference type="KEGG" id="vg:14515233"/>
<dbReference type="GeneID" id="14515233"/>
<proteinExistence type="predicted"/>
<evidence type="ECO:0000313" key="2">
    <source>
        <dbReference type="Proteomes" id="UP000010999"/>
    </source>
</evidence>
<keyword evidence="2" id="KW-1185">Reference proteome</keyword>
<protein>
    <submittedName>
        <fullName evidence="1">Uncharacterized protein</fullName>
    </submittedName>
</protein>
<gene>
    <name evidence="1" type="ORF">phiTE_038</name>
</gene>
<accession>K9L3Q3</accession>
<dbReference type="OrthoDB" id="37556at10239"/>
<reference evidence="1 2" key="2">
    <citation type="journal article" date="2012" name="PLoS Genet.">
        <title>Viral evasion of a bacterial suicide system by RNA-based molecular mimicry enables infectious altruism.</title>
        <authorList>
            <person name="Blower T.R."/>
            <person name="Evans T.J."/>
            <person name="Przybilski R."/>
            <person name="Fineran P.C."/>
            <person name="Salmond G.P."/>
        </authorList>
    </citation>
    <scope>NUCLEOTIDE SEQUENCE [LARGE SCALE GENOMIC DNA]</scope>
</reference>
<dbReference type="RefSeq" id="YP_007392500.1">
    <property type="nucleotide sequence ID" value="NC_020201.1"/>
</dbReference>
<dbReference type="Proteomes" id="UP000010999">
    <property type="component" value="Segment"/>
</dbReference>